<dbReference type="AlphaFoldDB" id="A0AAE0XHX9"/>
<feature type="compositionally biased region" description="Polar residues" evidence="1">
    <location>
        <begin position="1081"/>
        <end position="1091"/>
    </location>
</feature>
<feature type="compositionally biased region" description="Polar residues" evidence="1">
    <location>
        <begin position="972"/>
        <end position="1010"/>
    </location>
</feature>
<comment type="caution">
    <text evidence="2">The sequence shown here is derived from an EMBL/GenBank/DDBJ whole genome shotgun (WGS) entry which is preliminary data.</text>
</comment>
<feature type="compositionally biased region" description="Polar residues" evidence="1">
    <location>
        <begin position="196"/>
        <end position="220"/>
    </location>
</feature>
<dbReference type="Proteomes" id="UP001270362">
    <property type="component" value="Unassembled WGS sequence"/>
</dbReference>
<proteinExistence type="predicted"/>
<feature type="compositionally biased region" description="Polar residues" evidence="1">
    <location>
        <begin position="652"/>
        <end position="675"/>
    </location>
</feature>
<feature type="region of interest" description="Disordered" evidence="1">
    <location>
        <begin position="1043"/>
        <end position="1176"/>
    </location>
</feature>
<feature type="compositionally biased region" description="Polar residues" evidence="1">
    <location>
        <begin position="21"/>
        <end position="46"/>
    </location>
</feature>
<sequence length="1194" mass="130926">MGNTHSAEAPRRQSHRLSKPNMGNHTTAGLLSPSFSYSTRRFSNTRLSTIPPSPTLASSPTSTLSTPFDVPGDLNELGVERRASVVSTEQSDSKRRSLFRSKSSQRAPDPERRNSIIGSGLRGPDKLDRANSMTYESALSYYGQAAPENWPTAPRSRTSWNYDMGSYAAKRLLNLDEEPALEQATTMSENRMSVVSETTWKSSNPPNPTSARITRANSDLSLYMPVRRRSVIQTPGVATRSNSTRNSPAPSRPGTFRHSHPPTPNLSRQQSFESHRNGVLSMPPPTNDREYMPRVVTPCEDDYQSIGAFKLGSLRITNGAASPMSPETEMNRKDEHLGKGDYFSRIQAPELGDTTSEVLQGHKQPPEVLTRVEAPQPRSVHLSPNAMSFMSLEVASDVSGAMSKDSAAMTDVSPDYLADINFAPFSLAGSEPPSPKLQTTSKTSAQEDHLFEDETQLEYSSVEVLDVRLDLSAKSQHDQIASSDTGKLLERTDSGFISISSPVIFEQPHKTLTKADSGYSSNVSLRSFHAKAHIAESDSTMLLERHLSQPNQRNAPAQAKDQSLVRHLTVPHLVAPRREPPPPPVPPKDSLPSCPTRMAASTVPKQSLSMHGQPREGTASDTFRRVTDTLLQVDRPRSGDTGSKDPEAVLLTPTSAKSAQSSKSDNSTSALSIGSASHKPNRLQRLLSGARRSTVGPLTVHTTHVSEKTSVPSIPRDVEYKLHERTGLFPLTTKRLALQTRSSKDTLKTIFSVGSMEASLEAVNAIPVVSEVPGAECREAIETKGNVWRYTLNSMPASIVHVAAHVMPRKPIPRKSVPTQQKLDNCSEKEGQMTTVLPVEADLATYSSVSSSLGSNPYDAAFTVPSAHQNDTVSPKAFGRTMSLTASMERNMNMRSAGPKRNVLESHWEIPSPSLPSPPFARAQFHEPKSRTPPPVSMMNKRSMSLRVPPPLRSQSSTASLGRQASRESVRSRTTSQLARKVSTESFHNYPSYSQEVTGEMGSTVTQPTASAMDPRRMNSFRRSQTPQLSQPKVPTWGVQTDHGLVHRSSQTSLNEGIRHDSLSSNKGRGTAVFQRPASAQGWQVRTTNQPPLRHRSSYDGYNHQQKRPRSGHPPSMSNGYSAPSKPKFDPRDIEQFNPSAGQWSQDGRYPPPLPRGHHRHRSLSNHSGPGSAPPFRVLHSYNSPAYRNVPIWG</sequence>
<feature type="region of interest" description="Disordered" evidence="1">
    <location>
        <begin position="574"/>
        <end position="681"/>
    </location>
</feature>
<reference evidence="2" key="1">
    <citation type="journal article" date="2023" name="Mol. Phylogenet. Evol.">
        <title>Genome-scale phylogeny and comparative genomics of the fungal order Sordariales.</title>
        <authorList>
            <person name="Hensen N."/>
            <person name="Bonometti L."/>
            <person name="Westerberg I."/>
            <person name="Brannstrom I.O."/>
            <person name="Guillou S."/>
            <person name="Cros-Aarteil S."/>
            <person name="Calhoun S."/>
            <person name="Haridas S."/>
            <person name="Kuo A."/>
            <person name="Mondo S."/>
            <person name="Pangilinan J."/>
            <person name="Riley R."/>
            <person name="LaButti K."/>
            <person name="Andreopoulos B."/>
            <person name="Lipzen A."/>
            <person name="Chen C."/>
            <person name="Yan M."/>
            <person name="Daum C."/>
            <person name="Ng V."/>
            <person name="Clum A."/>
            <person name="Steindorff A."/>
            <person name="Ohm R.A."/>
            <person name="Martin F."/>
            <person name="Silar P."/>
            <person name="Natvig D.O."/>
            <person name="Lalanne C."/>
            <person name="Gautier V."/>
            <person name="Ament-Velasquez S.L."/>
            <person name="Kruys A."/>
            <person name="Hutchinson M.I."/>
            <person name="Powell A.J."/>
            <person name="Barry K."/>
            <person name="Miller A.N."/>
            <person name="Grigoriev I.V."/>
            <person name="Debuchy R."/>
            <person name="Gladieux P."/>
            <person name="Hiltunen Thoren M."/>
            <person name="Johannesson H."/>
        </authorList>
    </citation>
    <scope>NUCLEOTIDE SEQUENCE</scope>
    <source>
        <strain evidence="2">CBS 314.62</strain>
    </source>
</reference>
<gene>
    <name evidence="2" type="ORF">B0T22DRAFT_50142</name>
</gene>
<keyword evidence="3" id="KW-1185">Reference proteome</keyword>
<accession>A0AAE0XHX9</accession>
<feature type="region of interest" description="Disordered" evidence="1">
    <location>
        <begin position="196"/>
        <end position="291"/>
    </location>
</feature>
<reference evidence="2" key="2">
    <citation type="submission" date="2023-06" db="EMBL/GenBank/DDBJ databases">
        <authorList>
            <consortium name="Lawrence Berkeley National Laboratory"/>
            <person name="Haridas S."/>
            <person name="Hensen N."/>
            <person name="Bonometti L."/>
            <person name="Westerberg I."/>
            <person name="Brannstrom I.O."/>
            <person name="Guillou S."/>
            <person name="Cros-Aarteil S."/>
            <person name="Calhoun S."/>
            <person name="Kuo A."/>
            <person name="Mondo S."/>
            <person name="Pangilinan J."/>
            <person name="Riley R."/>
            <person name="Labutti K."/>
            <person name="Andreopoulos B."/>
            <person name="Lipzen A."/>
            <person name="Chen C."/>
            <person name="Yanf M."/>
            <person name="Daum C."/>
            <person name="Ng V."/>
            <person name="Clum A."/>
            <person name="Steindorff A."/>
            <person name="Ohm R."/>
            <person name="Martin F."/>
            <person name="Silar P."/>
            <person name="Natvig D."/>
            <person name="Lalanne C."/>
            <person name="Gautier V."/>
            <person name="Ament-Velasquez S.L."/>
            <person name="Kruys A."/>
            <person name="Hutchinson M.I."/>
            <person name="Powell A.J."/>
            <person name="Barry K."/>
            <person name="Miller A.N."/>
            <person name="Grigoriev I.V."/>
            <person name="Debuchy R."/>
            <person name="Gladieux P."/>
            <person name="Thoren M.H."/>
            <person name="Johannesson H."/>
        </authorList>
    </citation>
    <scope>NUCLEOTIDE SEQUENCE</scope>
    <source>
        <strain evidence="2">CBS 314.62</strain>
    </source>
</reference>
<protein>
    <recommendedName>
        <fullName evidence="4">Proteophosphoglycan ppg4</fullName>
    </recommendedName>
</protein>
<feature type="compositionally biased region" description="Basic and acidic residues" evidence="1">
    <location>
        <begin position="634"/>
        <end position="647"/>
    </location>
</feature>
<evidence type="ECO:0000313" key="3">
    <source>
        <dbReference type="Proteomes" id="UP001270362"/>
    </source>
</evidence>
<evidence type="ECO:0000313" key="2">
    <source>
        <dbReference type="EMBL" id="KAK3693767.1"/>
    </source>
</evidence>
<evidence type="ECO:0000256" key="1">
    <source>
        <dbReference type="SAM" id="MobiDB-lite"/>
    </source>
</evidence>
<name>A0AAE0XHX9_9PEZI</name>
<feature type="region of interest" description="Disordered" evidence="1">
    <location>
        <begin position="919"/>
        <end position="1016"/>
    </location>
</feature>
<feature type="region of interest" description="Disordered" evidence="1">
    <location>
        <begin position="1"/>
        <end position="128"/>
    </location>
</feature>
<organism evidence="2 3">
    <name type="scientific">Podospora appendiculata</name>
    <dbReference type="NCBI Taxonomy" id="314037"/>
    <lineage>
        <taxon>Eukaryota</taxon>
        <taxon>Fungi</taxon>
        <taxon>Dikarya</taxon>
        <taxon>Ascomycota</taxon>
        <taxon>Pezizomycotina</taxon>
        <taxon>Sordariomycetes</taxon>
        <taxon>Sordariomycetidae</taxon>
        <taxon>Sordariales</taxon>
        <taxon>Podosporaceae</taxon>
        <taxon>Podospora</taxon>
    </lineage>
</organism>
<feature type="compositionally biased region" description="Low complexity" evidence="1">
    <location>
        <begin position="47"/>
        <end position="67"/>
    </location>
</feature>
<feature type="compositionally biased region" description="Polar residues" evidence="1">
    <location>
        <begin position="1137"/>
        <end position="1146"/>
    </location>
</feature>
<feature type="compositionally biased region" description="Polar residues" evidence="1">
    <location>
        <begin position="239"/>
        <end position="249"/>
    </location>
</feature>
<dbReference type="EMBL" id="JAULSO010000001">
    <property type="protein sequence ID" value="KAK3693767.1"/>
    <property type="molecule type" value="Genomic_DNA"/>
</dbReference>
<evidence type="ECO:0008006" key="4">
    <source>
        <dbReference type="Google" id="ProtNLM"/>
    </source>
</evidence>
<feature type="compositionally biased region" description="Polar residues" evidence="1">
    <location>
        <begin position="953"/>
        <end position="963"/>
    </location>
</feature>